<dbReference type="InterPro" id="IPR046342">
    <property type="entry name" value="CBS_dom_sf"/>
</dbReference>
<gene>
    <name evidence="4" type="ORF">HAZT_HAZT004978</name>
</gene>
<dbReference type="AlphaFoldDB" id="A0A6A0GUU0"/>
<organism evidence="4">
    <name type="scientific">Hyalella azteca</name>
    <name type="common">Amphipod</name>
    <dbReference type="NCBI Taxonomy" id="294128"/>
    <lineage>
        <taxon>Eukaryota</taxon>
        <taxon>Metazoa</taxon>
        <taxon>Ecdysozoa</taxon>
        <taxon>Arthropoda</taxon>
        <taxon>Crustacea</taxon>
        <taxon>Multicrustacea</taxon>
        <taxon>Malacostraca</taxon>
        <taxon>Eumalacostraca</taxon>
        <taxon>Peracarida</taxon>
        <taxon>Amphipoda</taxon>
        <taxon>Senticaudata</taxon>
        <taxon>Talitrida</taxon>
        <taxon>Talitroidea</taxon>
        <taxon>Hyalellidae</taxon>
        <taxon>Hyalella</taxon>
    </lineage>
</organism>
<accession>A0A6A0GUU0</accession>
<dbReference type="InterPro" id="IPR050970">
    <property type="entry name" value="Cl_channel_volt-gated"/>
</dbReference>
<evidence type="ECO:0008006" key="5">
    <source>
        <dbReference type="Google" id="ProtNLM"/>
    </source>
</evidence>
<keyword evidence="1" id="KW-0813">Transport</keyword>
<dbReference type="Gene3D" id="3.10.580.10">
    <property type="entry name" value="CBS-domain"/>
    <property type="match status" value="1"/>
</dbReference>
<evidence type="ECO:0000313" key="4">
    <source>
        <dbReference type="EMBL" id="KAA0189004.1"/>
    </source>
</evidence>
<reference evidence="4" key="2">
    <citation type="journal article" date="2018" name="Environ. Sci. Technol.">
        <title>The Toxicogenome of Hyalella azteca: A Model for Sediment Ecotoxicology and Evolutionary Toxicology.</title>
        <authorList>
            <person name="Poynton H.C."/>
            <person name="Hasenbein S."/>
            <person name="Benoit J.B."/>
            <person name="Sepulveda M.S."/>
            <person name="Poelchau M.F."/>
            <person name="Hughes D.S.T."/>
            <person name="Murali S.C."/>
            <person name="Chen S."/>
            <person name="Glastad K.M."/>
            <person name="Goodisman M.A.D."/>
            <person name="Werren J.H."/>
            <person name="Vineis J.H."/>
            <person name="Bowen J.L."/>
            <person name="Friedrich M."/>
            <person name="Jones J."/>
            <person name="Robertson H.M."/>
            <person name="Feyereisen R."/>
            <person name="Mechler-Hickson A."/>
            <person name="Mathers N."/>
            <person name="Lee C.E."/>
            <person name="Colbourne J.K."/>
            <person name="Biales A."/>
            <person name="Johnston J.S."/>
            <person name="Wellborn G.A."/>
            <person name="Rosendale A.J."/>
            <person name="Cridge A.G."/>
            <person name="Munoz-Torres M.C."/>
            <person name="Bain P.A."/>
            <person name="Manny A.R."/>
            <person name="Major K.M."/>
            <person name="Lambert F.N."/>
            <person name="Vulpe C.D."/>
            <person name="Tuck P."/>
            <person name="Blalock B.J."/>
            <person name="Lin Y.Y."/>
            <person name="Smith M.E."/>
            <person name="Ochoa-Acuna H."/>
            <person name="Chen M.M."/>
            <person name="Childers C.P."/>
            <person name="Qu J."/>
            <person name="Dugan S."/>
            <person name="Lee S.L."/>
            <person name="Chao H."/>
            <person name="Dinh H."/>
            <person name="Han Y."/>
            <person name="Doddapaneni H."/>
            <person name="Worley K.C."/>
            <person name="Muzny D.M."/>
            <person name="Gibbs R.A."/>
            <person name="Richards S."/>
        </authorList>
    </citation>
    <scope>NUCLEOTIDE SEQUENCE</scope>
    <source>
        <strain evidence="4">HAZT.00-mixed</strain>
        <tissue evidence="4">Whole organism</tissue>
    </source>
</reference>
<reference evidence="4" key="3">
    <citation type="submission" date="2019-06" db="EMBL/GenBank/DDBJ databases">
        <authorList>
            <person name="Poynton C."/>
            <person name="Hasenbein S."/>
            <person name="Benoit J.B."/>
            <person name="Sepulveda M.S."/>
            <person name="Poelchau M.F."/>
            <person name="Murali S.C."/>
            <person name="Chen S."/>
            <person name="Glastad K.M."/>
            <person name="Werren J.H."/>
            <person name="Vineis J.H."/>
            <person name="Bowen J.L."/>
            <person name="Friedrich M."/>
            <person name="Jones J."/>
            <person name="Robertson H.M."/>
            <person name="Feyereisen R."/>
            <person name="Mechler-Hickson A."/>
            <person name="Mathers N."/>
            <person name="Lee C.E."/>
            <person name="Colbourne J.K."/>
            <person name="Biales A."/>
            <person name="Johnston J.S."/>
            <person name="Wellborn G.A."/>
            <person name="Rosendale A.J."/>
            <person name="Cridge A.G."/>
            <person name="Munoz-Torres M.C."/>
            <person name="Bain P.A."/>
            <person name="Manny A.R."/>
            <person name="Major K.M."/>
            <person name="Lambert F.N."/>
            <person name="Vulpe C.D."/>
            <person name="Tuck P."/>
            <person name="Blalock B.J."/>
            <person name="Lin Y.-Y."/>
            <person name="Smith M.E."/>
            <person name="Ochoa-Acuna H."/>
            <person name="Chen M.-J.M."/>
            <person name="Childers C.P."/>
            <person name="Qu J."/>
            <person name="Dugan S."/>
            <person name="Lee S.L."/>
            <person name="Chao H."/>
            <person name="Dinh H."/>
            <person name="Han Y."/>
            <person name="Doddapaneni H."/>
            <person name="Worley K.C."/>
            <person name="Muzny D.M."/>
            <person name="Gibbs R.A."/>
            <person name="Richards S."/>
        </authorList>
    </citation>
    <scope>NUCLEOTIDE SEQUENCE</scope>
    <source>
        <strain evidence="4">HAZT.00-mixed</strain>
        <tissue evidence="4">Whole organism</tissue>
    </source>
</reference>
<dbReference type="PANTHER" id="PTHR45720:SF10">
    <property type="entry name" value="CHLORIDE CHANNEL PROTEIN 2"/>
    <property type="match status" value="1"/>
</dbReference>
<evidence type="ECO:0000256" key="1">
    <source>
        <dbReference type="ARBA" id="ARBA00022448"/>
    </source>
</evidence>
<dbReference type="FunFam" id="3.10.580.10:FF:000032">
    <property type="entry name" value="Chloride channel protein"/>
    <property type="match status" value="1"/>
</dbReference>
<proteinExistence type="predicted"/>
<dbReference type="OrthoDB" id="4564at2759"/>
<protein>
    <recommendedName>
        <fullName evidence="5">CBS domain-containing protein</fullName>
    </recommendedName>
</protein>
<keyword evidence="2" id="KW-0406">Ion transport</keyword>
<evidence type="ECO:0000256" key="2">
    <source>
        <dbReference type="ARBA" id="ARBA00023065"/>
    </source>
</evidence>
<reference evidence="4" key="1">
    <citation type="submission" date="2014-08" db="EMBL/GenBank/DDBJ databases">
        <authorList>
            <person name="Murali S."/>
            <person name="Richards S."/>
            <person name="Bandaranaike D."/>
            <person name="Bellair M."/>
            <person name="Blankenburg K."/>
            <person name="Chao H."/>
            <person name="Dinh H."/>
            <person name="Doddapaneni H."/>
            <person name="Dugan-Rocha S."/>
            <person name="Elkadiri S."/>
            <person name="Gnanaolivu R."/>
            <person name="Hughes D."/>
            <person name="Lee S."/>
            <person name="Li M."/>
            <person name="Ming W."/>
            <person name="Munidasa M."/>
            <person name="Muniz J."/>
            <person name="Nguyen L."/>
            <person name="Osuji N."/>
            <person name="Pu L.-L."/>
            <person name="Puazo M."/>
            <person name="Skinner E."/>
            <person name="Qu C."/>
            <person name="Quiroz J."/>
            <person name="Raj R."/>
            <person name="Weissenberger G."/>
            <person name="Xin Y."/>
            <person name="Zou X."/>
            <person name="Han Y."/>
            <person name="Worley K."/>
            <person name="Muzny D."/>
            <person name="Gibbs R."/>
        </authorList>
    </citation>
    <scope>NUCLEOTIDE SEQUENCE</scope>
    <source>
        <strain evidence="4">HAZT.00-mixed</strain>
        <tissue evidence="4">Whole organism</tissue>
    </source>
</reference>
<keyword evidence="3" id="KW-0868">Chloride</keyword>
<evidence type="ECO:0000256" key="3">
    <source>
        <dbReference type="ARBA" id="ARBA00023214"/>
    </source>
</evidence>
<name>A0A6A0GUU0_HYAAZ</name>
<dbReference type="SUPFAM" id="SSF54631">
    <property type="entry name" value="CBS-domain pair"/>
    <property type="match status" value="1"/>
</dbReference>
<sequence length="197" mass="22294">MSAWCEYESAMSAWCEYESAWCGYTSAWYLYPVKRQVVDLTDEEREEWEHLQLAMETTIDPAPFQLVERTSLLRVHSLFSLLGINHAYVTNIGRLRGVVALKELRLAIEGTTQDKQRQKPVAIQVAETPEVAATKAVETTDVDENSKSNGSSIQSRHAHVAIQLNDRLEGVPDDVEAGIINNRWGNNIRHHDNGRMS</sequence>
<dbReference type="PANTHER" id="PTHR45720">
    <property type="entry name" value="CHLORIDE CHANNEL PROTEIN 2"/>
    <property type="match status" value="1"/>
</dbReference>
<dbReference type="Proteomes" id="UP000711488">
    <property type="component" value="Unassembled WGS sequence"/>
</dbReference>
<comment type="caution">
    <text evidence="4">The sequence shown here is derived from an EMBL/GenBank/DDBJ whole genome shotgun (WGS) entry which is preliminary data.</text>
</comment>
<dbReference type="EMBL" id="JQDR03013886">
    <property type="protein sequence ID" value="KAA0189004.1"/>
    <property type="molecule type" value="Genomic_DNA"/>
</dbReference>
<dbReference type="GO" id="GO:0005247">
    <property type="term" value="F:voltage-gated chloride channel activity"/>
    <property type="evidence" value="ECO:0007669"/>
    <property type="project" value="TreeGrafter"/>
</dbReference>
<dbReference type="GO" id="GO:0005886">
    <property type="term" value="C:plasma membrane"/>
    <property type="evidence" value="ECO:0007669"/>
    <property type="project" value="TreeGrafter"/>
</dbReference>